<dbReference type="Pfam" id="PF14392">
    <property type="entry name" value="zf-CCHC_4"/>
    <property type="match status" value="1"/>
</dbReference>
<dbReference type="AlphaFoldDB" id="A0AAV6KM48"/>
<keyword evidence="1" id="KW-0863">Zinc-finger</keyword>
<dbReference type="GO" id="GO:0003676">
    <property type="term" value="F:nucleic acid binding"/>
    <property type="evidence" value="ECO:0007669"/>
    <property type="project" value="InterPro"/>
</dbReference>
<dbReference type="Pfam" id="PF14111">
    <property type="entry name" value="DUF4283"/>
    <property type="match status" value="1"/>
</dbReference>
<feature type="domain" description="CCHC-type" evidence="3">
    <location>
        <begin position="195"/>
        <end position="209"/>
    </location>
</feature>
<keyword evidence="1" id="KW-0862">Zinc</keyword>
<dbReference type="InterPro" id="IPR025836">
    <property type="entry name" value="Zn_knuckle_CX2CX4HX4C"/>
</dbReference>
<sequence>MAELDILDLKEGFGETGVASSLCLVGKVIQVKSLSAIIVYNILVAAWKTRAPFHVVDWSNNVFLFQFEDEEDKQNVYLEGPWSIMNSLLVLHPLKEGMVVSEIDFSTCPMWVQIHGLPVEKMSRANAEIIGKRFGKLLALEVTSDSFLLARSFLRVRVEVNISQPLLKGFWLKGKQGSNRDRWIGYKYEKLLDFCYACGRIGHDNKGCRFASREEGVQSGYGPDLRTGRPRKGAIPIEVIRFEVDEAEKRVNDLLQRRPFGQSCSSDMVDNFIQRRPETQSSGIAARGVLERAECVESLSIGQHQQLPGAGVAQSSDTRVTTTGSPYHSSPLNSPQGNLNLVSSDLSTYLGGNGSDPTHVGDPQIGPSKPCMGDGPNSELTQYFVTEPDSPKAFSMSPNPFFANPLPPLLPTPDPMLPNSPVLSKTNTESQPLNLTQNPHNITPFNTPPSPSQTNPIESPKPPNNSTTPTPNQPPSDQTLDSSLSSVFGSLTLKRKAQDECYDYNKSKILRLCAPNPTPQTHKPNQLQTIRRSPRKARVQRIPKRGKLPGGSLDIGELELCEVQVQRGFEVVEMENSMVPVYPDSTARNDIGMMHPPGGGGGTGACGWPETATPPMLVLTWNCQGLGRALTSQARDHPP</sequence>
<feature type="region of interest" description="Disordered" evidence="2">
    <location>
        <begin position="303"/>
        <end position="337"/>
    </location>
</feature>
<dbReference type="Proteomes" id="UP000823749">
    <property type="component" value="Chromosome 4"/>
</dbReference>
<dbReference type="PANTHER" id="PTHR31286:SF178">
    <property type="entry name" value="DUF4283 DOMAIN-CONTAINING PROTEIN"/>
    <property type="match status" value="1"/>
</dbReference>
<feature type="region of interest" description="Disordered" evidence="2">
    <location>
        <begin position="351"/>
        <end position="381"/>
    </location>
</feature>
<dbReference type="GO" id="GO:0008270">
    <property type="term" value="F:zinc ion binding"/>
    <property type="evidence" value="ECO:0007669"/>
    <property type="project" value="UniProtKB-KW"/>
</dbReference>
<proteinExistence type="predicted"/>
<name>A0AAV6KM48_9ERIC</name>
<protein>
    <recommendedName>
        <fullName evidence="3">CCHC-type domain-containing protein</fullName>
    </recommendedName>
</protein>
<evidence type="ECO:0000313" key="5">
    <source>
        <dbReference type="Proteomes" id="UP000823749"/>
    </source>
</evidence>
<dbReference type="PROSITE" id="PS50158">
    <property type="entry name" value="ZF_CCHC"/>
    <property type="match status" value="1"/>
</dbReference>
<dbReference type="EMBL" id="JACTNZ010000004">
    <property type="protein sequence ID" value="KAG5553331.1"/>
    <property type="molecule type" value="Genomic_DNA"/>
</dbReference>
<dbReference type="InterPro" id="IPR040256">
    <property type="entry name" value="At4g02000-like"/>
</dbReference>
<dbReference type="PANTHER" id="PTHR31286">
    <property type="entry name" value="GLYCINE-RICH CELL WALL STRUCTURAL PROTEIN 1.8-LIKE"/>
    <property type="match status" value="1"/>
</dbReference>
<feature type="region of interest" description="Disordered" evidence="2">
    <location>
        <begin position="515"/>
        <end position="550"/>
    </location>
</feature>
<dbReference type="InterPro" id="IPR001878">
    <property type="entry name" value="Znf_CCHC"/>
</dbReference>
<reference evidence="4" key="1">
    <citation type="submission" date="2020-08" db="EMBL/GenBank/DDBJ databases">
        <title>Plant Genome Project.</title>
        <authorList>
            <person name="Zhang R.-G."/>
        </authorList>
    </citation>
    <scope>NUCLEOTIDE SEQUENCE</scope>
    <source>
        <strain evidence="4">WSP0</strain>
        <tissue evidence="4">Leaf</tissue>
    </source>
</reference>
<evidence type="ECO:0000313" key="4">
    <source>
        <dbReference type="EMBL" id="KAG5553331.1"/>
    </source>
</evidence>
<feature type="compositionally biased region" description="Polar residues" evidence="2">
    <location>
        <begin position="519"/>
        <end position="531"/>
    </location>
</feature>
<gene>
    <name evidence="4" type="ORF">RHGRI_011261</name>
</gene>
<feature type="compositionally biased region" description="Basic residues" evidence="2">
    <location>
        <begin position="532"/>
        <end position="547"/>
    </location>
</feature>
<comment type="caution">
    <text evidence="4">The sequence shown here is derived from an EMBL/GenBank/DDBJ whole genome shotgun (WGS) entry which is preliminary data.</text>
</comment>
<evidence type="ECO:0000259" key="3">
    <source>
        <dbReference type="PROSITE" id="PS50158"/>
    </source>
</evidence>
<keyword evidence="5" id="KW-1185">Reference proteome</keyword>
<feature type="compositionally biased region" description="Polar residues" evidence="2">
    <location>
        <begin position="313"/>
        <end position="337"/>
    </location>
</feature>
<feature type="compositionally biased region" description="Polar residues" evidence="2">
    <location>
        <begin position="421"/>
        <end position="445"/>
    </location>
</feature>
<organism evidence="4 5">
    <name type="scientific">Rhododendron griersonianum</name>
    <dbReference type="NCBI Taxonomy" id="479676"/>
    <lineage>
        <taxon>Eukaryota</taxon>
        <taxon>Viridiplantae</taxon>
        <taxon>Streptophyta</taxon>
        <taxon>Embryophyta</taxon>
        <taxon>Tracheophyta</taxon>
        <taxon>Spermatophyta</taxon>
        <taxon>Magnoliopsida</taxon>
        <taxon>eudicotyledons</taxon>
        <taxon>Gunneridae</taxon>
        <taxon>Pentapetalae</taxon>
        <taxon>asterids</taxon>
        <taxon>Ericales</taxon>
        <taxon>Ericaceae</taxon>
        <taxon>Ericoideae</taxon>
        <taxon>Rhodoreae</taxon>
        <taxon>Rhododendron</taxon>
    </lineage>
</organism>
<keyword evidence="1" id="KW-0479">Metal-binding</keyword>
<feature type="compositionally biased region" description="Pro residues" evidence="2">
    <location>
        <begin position="405"/>
        <end position="418"/>
    </location>
</feature>
<dbReference type="InterPro" id="IPR025558">
    <property type="entry name" value="DUF4283"/>
</dbReference>
<evidence type="ECO:0000256" key="1">
    <source>
        <dbReference type="PROSITE-ProRule" id="PRU00047"/>
    </source>
</evidence>
<feature type="region of interest" description="Disordered" evidence="2">
    <location>
        <begin position="405"/>
        <end position="483"/>
    </location>
</feature>
<accession>A0AAV6KM48</accession>
<evidence type="ECO:0000256" key="2">
    <source>
        <dbReference type="SAM" id="MobiDB-lite"/>
    </source>
</evidence>